<sequence>MPGDPQKARQHRKLEQPKKAASRSKLLASSKLSDAKIREVIRCYAFARSPAEAIARTGLSHVTIYRLYGLIRQRLAFFDVLISKEKFVDFINEGEEENGLRFKWEEFERFIQQAVGNHRGIKPHNRALYVSEAIYRFEGHHSPQQLYRLIMMTIRAGGPLNRAPAFGASWPLTMEIIRLNMLRARAVLRRGGVQSELAWLLPALNAFEERAGRPI</sequence>
<organism evidence="3 4">
    <name type="scientific">Methylobacterium dankookense</name>
    <dbReference type="NCBI Taxonomy" id="560405"/>
    <lineage>
        <taxon>Bacteria</taxon>
        <taxon>Pseudomonadati</taxon>
        <taxon>Pseudomonadota</taxon>
        <taxon>Alphaproteobacteria</taxon>
        <taxon>Hyphomicrobiales</taxon>
        <taxon>Methylobacteriaceae</taxon>
        <taxon>Methylobacterium</taxon>
    </lineage>
</organism>
<dbReference type="Proteomes" id="UP001055303">
    <property type="component" value="Unassembled WGS sequence"/>
</dbReference>
<accession>A0A564G6P5</accession>
<evidence type="ECO:0000313" key="2">
    <source>
        <dbReference type="EMBL" id="GJD57228.1"/>
    </source>
</evidence>
<name>A0A564G6P5_9HYPH</name>
<feature type="region of interest" description="Disordered" evidence="1">
    <location>
        <begin position="1"/>
        <end position="27"/>
    </location>
</feature>
<dbReference type="AlphaFoldDB" id="A0A564G6P5"/>
<evidence type="ECO:0000313" key="5">
    <source>
        <dbReference type="Proteomes" id="UP001055303"/>
    </source>
</evidence>
<reference evidence="2" key="2">
    <citation type="journal article" date="2021" name="Front. Microbiol.">
        <title>Comprehensive Comparative Genomics and Phenotyping of Methylobacterium Species.</title>
        <authorList>
            <person name="Alessa O."/>
            <person name="Ogura Y."/>
            <person name="Fujitani Y."/>
            <person name="Takami H."/>
            <person name="Hayashi T."/>
            <person name="Sahin N."/>
            <person name="Tani A."/>
        </authorList>
    </citation>
    <scope>NUCLEOTIDE SEQUENCE</scope>
    <source>
        <strain evidence="2">DSM 22415</strain>
    </source>
</reference>
<dbReference type="RefSeq" id="WP_144768531.1">
    <property type="nucleotide sequence ID" value="NZ_BPQI01000091.1"/>
</dbReference>
<keyword evidence="5" id="KW-1185">Reference proteome</keyword>
<gene>
    <name evidence="2" type="ORF">IFDJLNFL_3129</name>
    <name evidence="3" type="ORF">MTDSW087_05448</name>
</gene>
<protein>
    <submittedName>
        <fullName evidence="3">Uncharacterized protein</fullName>
    </submittedName>
</protein>
<dbReference type="OrthoDB" id="9993609at2"/>
<evidence type="ECO:0000313" key="4">
    <source>
        <dbReference type="Proteomes" id="UP000401717"/>
    </source>
</evidence>
<dbReference type="Proteomes" id="UP000401717">
    <property type="component" value="Unassembled WGS sequence"/>
</dbReference>
<dbReference type="EMBL" id="CABFVH010000066">
    <property type="protein sequence ID" value="VUF15704.1"/>
    <property type="molecule type" value="Genomic_DNA"/>
</dbReference>
<evidence type="ECO:0000256" key="1">
    <source>
        <dbReference type="SAM" id="MobiDB-lite"/>
    </source>
</evidence>
<evidence type="ECO:0000313" key="3">
    <source>
        <dbReference type="EMBL" id="VUF15704.1"/>
    </source>
</evidence>
<dbReference type="EMBL" id="BPQI01000091">
    <property type="protein sequence ID" value="GJD57228.1"/>
    <property type="molecule type" value="Genomic_DNA"/>
</dbReference>
<proteinExistence type="predicted"/>
<reference evidence="3 4" key="1">
    <citation type="submission" date="2019-06" db="EMBL/GenBank/DDBJ databases">
        <authorList>
            <person name="Rodrigo-Torres L."/>
            <person name="Arahal R. D."/>
            <person name="Lucena T."/>
        </authorList>
    </citation>
    <scope>NUCLEOTIDE SEQUENCE [LARGE SCALE GENOMIC DNA]</scope>
    <source>
        <strain evidence="3 4">SW08-7</strain>
    </source>
</reference>
<reference evidence="2" key="3">
    <citation type="submission" date="2021-08" db="EMBL/GenBank/DDBJ databases">
        <authorList>
            <person name="Tani A."/>
            <person name="Ola A."/>
            <person name="Ogura Y."/>
            <person name="Katsura K."/>
            <person name="Hayashi T."/>
        </authorList>
    </citation>
    <scope>NUCLEOTIDE SEQUENCE</scope>
    <source>
        <strain evidence="2">DSM 22415</strain>
    </source>
</reference>